<proteinExistence type="predicted"/>
<name>A0A1C4BSB9_9LACO</name>
<evidence type="ECO:0000313" key="2">
    <source>
        <dbReference type="Proteomes" id="UP000199268"/>
    </source>
</evidence>
<keyword evidence="2" id="KW-1185">Reference proteome</keyword>
<gene>
    <name evidence="1" type="ORF">GA0061074_11432</name>
</gene>
<dbReference type="STRING" id="1505725.GA0061074_11432"/>
<organism evidence="1 2">
    <name type="scientific">Weissella bombi</name>
    <dbReference type="NCBI Taxonomy" id="1505725"/>
    <lineage>
        <taxon>Bacteria</taxon>
        <taxon>Bacillati</taxon>
        <taxon>Bacillota</taxon>
        <taxon>Bacilli</taxon>
        <taxon>Lactobacillales</taxon>
        <taxon>Lactobacillaceae</taxon>
        <taxon>Weissella</taxon>
    </lineage>
</organism>
<evidence type="ECO:0000313" key="1">
    <source>
        <dbReference type="EMBL" id="SCC09594.1"/>
    </source>
</evidence>
<dbReference type="GO" id="GO:0016740">
    <property type="term" value="F:transferase activity"/>
    <property type="evidence" value="ECO:0007669"/>
    <property type="project" value="UniProtKB-KW"/>
</dbReference>
<dbReference type="InterPro" id="IPR007710">
    <property type="entry name" value="Nucleoside_deoxyribTrfase"/>
</dbReference>
<dbReference type="SUPFAM" id="SSF52309">
    <property type="entry name" value="N-(deoxy)ribosyltransferase-like"/>
    <property type="match status" value="1"/>
</dbReference>
<dbReference type="Proteomes" id="UP000199268">
    <property type="component" value="Unassembled WGS sequence"/>
</dbReference>
<dbReference type="Pfam" id="PF05014">
    <property type="entry name" value="Nuc_deoxyrib_tr"/>
    <property type="match status" value="1"/>
</dbReference>
<protein>
    <submittedName>
        <fullName evidence="1">Nucleoside deoxyribosyltransferase</fullName>
    </submittedName>
</protein>
<dbReference type="Gene3D" id="3.40.50.450">
    <property type="match status" value="1"/>
</dbReference>
<dbReference type="OrthoDB" id="397706at2"/>
<reference evidence="2" key="1">
    <citation type="submission" date="2016-08" db="EMBL/GenBank/DDBJ databases">
        <authorList>
            <person name="Varghese N."/>
            <person name="Submissions Spin"/>
        </authorList>
    </citation>
    <scope>NUCLEOTIDE SEQUENCE [LARGE SCALE GENOMIC DNA]</scope>
    <source>
        <strain evidence="2">R-53094</strain>
    </source>
</reference>
<dbReference type="AlphaFoldDB" id="A0A1C4BSB9"/>
<accession>A0A1C4BSB9</accession>
<dbReference type="RefSeq" id="WP_092463583.1">
    <property type="nucleotide sequence ID" value="NZ_BJEE01000004.1"/>
</dbReference>
<dbReference type="EMBL" id="FMAO01000014">
    <property type="protein sequence ID" value="SCC09594.1"/>
    <property type="molecule type" value="Genomic_DNA"/>
</dbReference>
<keyword evidence="1" id="KW-0808">Transferase</keyword>
<sequence>MKRVYLAGPFFDDEQIDRIERLEKALADNETVSEFFSPRTEVHDEFEFGSKEWAAAIYKGDKEHLDPAEVVVAVIDYDNDYVDPGTAWEIGYSEAMNKPVILVKEKEGAINLMISSPAHAVVTDAAEIASYDFDKLPANTWTGKTF</sequence>